<dbReference type="EMBL" id="QBKR01000031">
    <property type="protein sequence ID" value="PTX52214.1"/>
    <property type="molecule type" value="Genomic_DNA"/>
</dbReference>
<name>A0A2T6B834_9BACL</name>
<dbReference type="Proteomes" id="UP000244240">
    <property type="component" value="Unassembled WGS sequence"/>
</dbReference>
<evidence type="ECO:0000313" key="2">
    <source>
        <dbReference type="Proteomes" id="UP000244240"/>
    </source>
</evidence>
<evidence type="ECO:0000313" key="1">
    <source>
        <dbReference type="EMBL" id="PTX52214.1"/>
    </source>
</evidence>
<proteinExistence type="predicted"/>
<reference evidence="1 2" key="1">
    <citation type="submission" date="2018-04" db="EMBL/GenBank/DDBJ databases">
        <title>Genomic Encyclopedia of Archaeal and Bacterial Type Strains, Phase II (KMG-II): from individual species to whole genera.</title>
        <authorList>
            <person name="Goeker M."/>
        </authorList>
    </citation>
    <scope>NUCLEOTIDE SEQUENCE [LARGE SCALE GENOMIC DNA]</scope>
    <source>
        <strain evidence="1 2">DSM 45787</strain>
    </source>
</reference>
<comment type="caution">
    <text evidence="1">The sequence shown here is derived from an EMBL/GenBank/DDBJ whole genome shotgun (WGS) entry which is preliminary data.</text>
</comment>
<protein>
    <submittedName>
        <fullName evidence="1">Uncharacterized protein</fullName>
    </submittedName>
</protein>
<gene>
    <name evidence="1" type="ORF">C8P63_13130</name>
</gene>
<sequence>MKPAWSRMMEKALTGEGAHADSVGTLDGLDFILPGRNRKACPTRSFSWSTI</sequence>
<accession>A0A2T6B834</accession>
<keyword evidence="2" id="KW-1185">Reference proteome</keyword>
<dbReference type="RefSeq" id="WP_170109724.1">
    <property type="nucleotide sequence ID" value="NZ_QBKR01000031.1"/>
</dbReference>
<dbReference type="AlphaFoldDB" id="A0A2T6B834"/>
<organism evidence="1 2">
    <name type="scientific">Melghirimyces profundicolus</name>
    <dbReference type="NCBI Taxonomy" id="1242148"/>
    <lineage>
        <taxon>Bacteria</taxon>
        <taxon>Bacillati</taxon>
        <taxon>Bacillota</taxon>
        <taxon>Bacilli</taxon>
        <taxon>Bacillales</taxon>
        <taxon>Thermoactinomycetaceae</taxon>
        <taxon>Melghirimyces</taxon>
    </lineage>
</organism>